<gene>
    <name evidence="1" type="ORF">B7P43_G11105</name>
</gene>
<proteinExistence type="predicted"/>
<sequence length="132" mass="15446">MVGRLITDLEESGRGQPKKALKPADKVKRRDFCEEMQLKMEENRFVERLIFHQRDSPKSYVLPLPTSIHELRDRKTHTLQAITADMLHWVWDEFDYHVDVCHVTQGAHMEGLQLTHEKLGQLPPMMVYVAPV</sequence>
<name>A0A2J7RFD7_9NEOP</name>
<dbReference type="InParanoid" id="A0A2J7RFD7"/>
<keyword evidence="2" id="KW-1185">Reference proteome</keyword>
<accession>A0A2J7RFD7</accession>
<organism evidence="1 2">
    <name type="scientific">Cryptotermes secundus</name>
    <dbReference type="NCBI Taxonomy" id="105785"/>
    <lineage>
        <taxon>Eukaryota</taxon>
        <taxon>Metazoa</taxon>
        <taxon>Ecdysozoa</taxon>
        <taxon>Arthropoda</taxon>
        <taxon>Hexapoda</taxon>
        <taxon>Insecta</taxon>
        <taxon>Pterygota</taxon>
        <taxon>Neoptera</taxon>
        <taxon>Polyneoptera</taxon>
        <taxon>Dictyoptera</taxon>
        <taxon>Blattodea</taxon>
        <taxon>Blattoidea</taxon>
        <taxon>Termitoidae</taxon>
        <taxon>Kalotermitidae</taxon>
        <taxon>Cryptotermitinae</taxon>
        <taxon>Cryptotermes</taxon>
    </lineage>
</organism>
<evidence type="ECO:0000313" key="2">
    <source>
        <dbReference type="Proteomes" id="UP000235965"/>
    </source>
</evidence>
<dbReference type="Proteomes" id="UP000235965">
    <property type="component" value="Unassembled WGS sequence"/>
</dbReference>
<dbReference type="OrthoDB" id="8011142at2759"/>
<comment type="caution">
    <text evidence="1">The sequence shown here is derived from an EMBL/GenBank/DDBJ whole genome shotgun (WGS) entry which is preliminary data.</text>
</comment>
<dbReference type="EMBL" id="NEVH01004413">
    <property type="protein sequence ID" value="PNF39548.1"/>
    <property type="molecule type" value="Genomic_DNA"/>
</dbReference>
<evidence type="ECO:0000313" key="1">
    <source>
        <dbReference type="EMBL" id="PNF39548.1"/>
    </source>
</evidence>
<reference evidence="1 2" key="1">
    <citation type="submission" date="2017-12" db="EMBL/GenBank/DDBJ databases">
        <title>Hemimetabolous genomes reveal molecular basis of termite eusociality.</title>
        <authorList>
            <person name="Harrison M.C."/>
            <person name="Jongepier E."/>
            <person name="Robertson H.M."/>
            <person name="Arning N."/>
            <person name="Bitard-Feildel T."/>
            <person name="Chao H."/>
            <person name="Childers C.P."/>
            <person name="Dinh H."/>
            <person name="Doddapaneni H."/>
            <person name="Dugan S."/>
            <person name="Gowin J."/>
            <person name="Greiner C."/>
            <person name="Han Y."/>
            <person name="Hu H."/>
            <person name="Hughes D.S.T."/>
            <person name="Huylmans A.-K."/>
            <person name="Kemena C."/>
            <person name="Kremer L.P.M."/>
            <person name="Lee S.L."/>
            <person name="Lopez-Ezquerra A."/>
            <person name="Mallet L."/>
            <person name="Monroy-Kuhn J.M."/>
            <person name="Moser A."/>
            <person name="Murali S.C."/>
            <person name="Muzny D.M."/>
            <person name="Otani S."/>
            <person name="Piulachs M.-D."/>
            <person name="Poelchau M."/>
            <person name="Qu J."/>
            <person name="Schaub F."/>
            <person name="Wada-Katsumata A."/>
            <person name="Worley K.C."/>
            <person name="Xie Q."/>
            <person name="Ylla G."/>
            <person name="Poulsen M."/>
            <person name="Gibbs R.A."/>
            <person name="Schal C."/>
            <person name="Richards S."/>
            <person name="Belles X."/>
            <person name="Korb J."/>
            <person name="Bornberg-Bauer E."/>
        </authorList>
    </citation>
    <scope>NUCLEOTIDE SEQUENCE [LARGE SCALE GENOMIC DNA]</scope>
    <source>
        <tissue evidence="1">Whole body</tissue>
    </source>
</reference>
<protein>
    <submittedName>
        <fullName evidence="1">Uncharacterized protein</fullName>
    </submittedName>
</protein>
<dbReference type="AlphaFoldDB" id="A0A2J7RFD7"/>